<keyword evidence="3" id="KW-1185">Reference proteome</keyword>
<dbReference type="AlphaFoldDB" id="A0A853AWA8"/>
<feature type="region of interest" description="Disordered" evidence="1">
    <location>
        <begin position="130"/>
        <end position="167"/>
    </location>
</feature>
<evidence type="ECO:0000313" key="2">
    <source>
        <dbReference type="EMBL" id="NYI86938.1"/>
    </source>
</evidence>
<organism evidence="2 3">
    <name type="scientific">Amycolatopsis endophytica</name>
    <dbReference type="NCBI Taxonomy" id="860233"/>
    <lineage>
        <taxon>Bacteria</taxon>
        <taxon>Bacillati</taxon>
        <taxon>Actinomycetota</taxon>
        <taxon>Actinomycetes</taxon>
        <taxon>Pseudonocardiales</taxon>
        <taxon>Pseudonocardiaceae</taxon>
        <taxon>Amycolatopsis</taxon>
    </lineage>
</organism>
<dbReference type="RefSeq" id="WP_179771401.1">
    <property type="nucleotide sequence ID" value="NZ_JACCFK010000001.1"/>
</dbReference>
<dbReference type="Proteomes" id="UP000549616">
    <property type="component" value="Unassembled WGS sequence"/>
</dbReference>
<feature type="compositionally biased region" description="Basic and acidic residues" evidence="1">
    <location>
        <begin position="145"/>
        <end position="167"/>
    </location>
</feature>
<evidence type="ECO:0000256" key="1">
    <source>
        <dbReference type="SAM" id="MobiDB-lite"/>
    </source>
</evidence>
<evidence type="ECO:0000313" key="3">
    <source>
        <dbReference type="Proteomes" id="UP000549616"/>
    </source>
</evidence>
<sequence>MTGFGAVPDELRRTASAIGDVVSGVAGVAFHGPSGDYGHAGVQAGWTEFLGEMEARLKKLRAKAEEHGENLRVAAGVYQESDGEAGRSLGSIGELIGEAGDPIGGTVGGGFAGGRAGTARHDGGFAGVQATGGAPVESAGFMSPERSRELFPESIADRLDPDDERTY</sequence>
<dbReference type="EMBL" id="JACCFK010000001">
    <property type="protein sequence ID" value="NYI86938.1"/>
    <property type="molecule type" value="Genomic_DNA"/>
</dbReference>
<name>A0A853AWA8_9PSEU</name>
<gene>
    <name evidence="2" type="ORF">HNR02_000261</name>
</gene>
<evidence type="ECO:0008006" key="4">
    <source>
        <dbReference type="Google" id="ProtNLM"/>
    </source>
</evidence>
<accession>A0A853AWA8</accession>
<proteinExistence type="predicted"/>
<comment type="caution">
    <text evidence="2">The sequence shown here is derived from an EMBL/GenBank/DDBJ whole genome shotgun (WGS) entry which is preliminary data.</text>
</comment>
<reference evidence="2 3" key="1">
    <citation type="submission" date="2020-07" db="EMBL/GenBank/DDBJ databases">
        <title>Sequencing the genomes of 1000 actinobacteria strains.</title>
        <authorList>
            <person name="Klenk H.-P."/>
        </authorList>
    </citation>
    <scope>NUCLEOTIDE SEQUENCE [LARGE SCALE GENOMIC DNA]</scope>
    <source>
        <strain evidence="2 3">DSM 104006</strain>
    </source>
</reference>
<protein>
    <recommendedName>
        <fullName evidence="4">Excreted virulence factor EspC (Type VII ESX diderm)</fullName>
    </recommendedName>
</protein>